<reference evidence="1 2" key="1">
    <citation type="submission" date="2020-08" db="EMBL/GenBank/DDBJ databases">
        <title>A Genomic Blueprint of the Chicken Gut Microbiome.</title>
        <authorList>
            <person name="Gilroy R."/>
            <person name="Ravi A."/>
            <person name="Getino M."/>
            <person name="Pursley I."/>
            <person name="Horton D.L."/>
            <person name="Alikhan N.-F."/>
            <person name="Baker D."/>
            <person name="Gharbi K."/>
            <person name="Hall N."/>
            <person name="Watson M."/>
            <person name="Adriaenssens E.M."/>
            <person name="Foster-Nyarko E."/>
            <person name="Jarju S."/>
            <person name="Secka A."/>
            <person name="Antonio M."/>
            <person name="Oren A."/>
            <person name="Chaudhuri R."/>
            <person name="La Ragione R.M."/>
            <person name="Hildebrand F."/>
            <person name="Pallen M.J."/>
        </authorList>
    </citation>
    <scope>NUCLEOTIDE SEQUENCE [LARGE SCALE GENOMIC DNA]</scope>
    <source>
        <strain evidence="1 2">Sa3CUA2</strain>
    </source>
</reference>
<comment type="caution">
    <text evidence="1">The sequence shown here is derived from an EMBL/GenBank/DDBJ whole genome shotgun (WGS) entry which is preliminary data.</text>
</comment>
<keyword evidence="2" id="KW-1185">Reference proteome</keyword>
<dbReference type="EMBL" id="JACSQV010000002">
    <property type="protein sequence ID" value="MBD7917482.1"/>
    <property type="molecule type" value="Genomic_DNA"/>
</dbReference>
<name>A0ABR8QAN0_9CELL</name>
<gene>
    <name evidence="1" type="ORF">H9657_04205</name>
</gene>
<organism evidence="1 2">
    <name type="scientific">Cellulomonas avistercoris</name>
    <dbReference type="NCBI Taxonomy" id="2762242"/>
    <lineage>
        <taxon>Bacteria</taxon>
        <taxon>Bacillati</taxon>
        <taxon>Actinomycetota</taxon>
        <taxon>Actinomycetes</taxon>
        <taxon>Micrococcales</taxon>
        <taxon>Cellulomonadaceae</taxon>
        <taxon>Cellulomonas</taxon>
    </lineage>
</organism>
<proteinExistence type="predicted"/>
<sequence>MSGRINQPRRHRAQRQARLAELLLKRDQTAKEWAERFSHGLDGVPQLTLELIHLEAALTDGWPHLTDRWVGEWAVADVRKLHDPDAGTEPGCAVCTGRLQPSIG</sequence>
<accession>A0ABR8QAN0</accession>
<dbReference type="Proteomes" id="UP000604241">
    <property type="component" value="Unassembled WGS sequence"/>
</dbReference>
<protein>
    <submittedName>
        <fullName evidence="1">Uncharacterized protein</fullName>
    </submittedName>
</protein>
<dbReference type="RefSeq" id="WP_191780606.1">
    <property type="nucleotide sequence ID" value="NZ_JACSQV010000002.1"/>
</dbReference>
<evidence type="ECO:0000313" key="1">
    <source>
        <dbReference type="EMBL" id="MBD7917482.1"/>
    </source>
</evidence>
<evidence type="ECO:0000313" key="2">
    <source>
        <dbReference type="Proteomes" id="UP000604241"/>
    </source>
</evidence>